<keyword evidence="2" id="KW-1185">Reference proteome</keyword>
<sequence length="78" mass="8142">MTTITLDTKAFDTFEVVEDDQLSDTTGGYSKYDITISGITALGYGFAAFGALACPPAALAFVAAEGIQGAITAYMAYR</sequence>
<evidence type="ECO:0000313" key="2">
    <source>
        <dbReference type="Proteomes" id="UP000254082"/>
    </source>
</evidence>
<dbReference type="AlphaFoldDB" id="A0A380JE34"/>
<organism evidence="1 2">
    <name type="scientific">Streptococcus downei MFe28</name>
    <dbReference type="NCBI Taxonomy" id="764290"/>
    <lineage>
        <taxon>Bacteria</taxon>
        <taxon>Bacillati</taxon>
        <taxon>Bacillota</taxon>
        <taxon>Bacilli</taxon>
        <taxon>Lactobacillales</taxon>
        <taxon>Streptococcaceae</taxon>
        <taxon>Streptococcus</taxon>
    </lineage>
</organism>
<name>A0A380JE34_STRDO</name>
<gene>
    <name evidence="1" type="ORF">NCTC11391_00703</name>
</gene>
<protein>
    <recommendedName>
        <fullName evidence="3">Bacteriocin class II with double-glycine leader peptide</fullName>
    </recommendedName>
</protein>
<dbReference type="Proteomes" id="UP000254082">
    <property type="component" value="Unassembled WGS sequence"/>
</dbReference>
<evidence type="ECO:0008006" key="3">
    <source>
        <dbReference type="Google" id="ProtNLM"/>
    </source>
</evidence>
<accession>A0A380JE34</accession>
<dbReference type="EMBL" id="UHFA01000002">
    <property type="protein sequence ID" value="SUN35667.1"/>
    <property type="molecule type" value="Genomic_DNA"/>
</dbReference>
<evidence type="ECO:0000313" key="1">
    <source>
        <dbReference type="EMBL" id="SUN35667.1"/>
    </source>
</evidence>
<proteinExistence type="predicted"/>
<reference evidence="1 2" key="1">
    <citation type="submission" date="2018-06" db="EMBL/GenBank/DDBJ databases">
        <authorList>
            <consortium name="Pathogen Informatics"/>
            <person name="Doyle S."/>
        </authorList>
    </citation>
    <scope>NUCLEOTIDE SEQUENCE [LARGE SCALE GENOMIC DNA]</scope>
    <source>
        <strain evidence="2">NCTC 11391</strain>
    </source>
</reference>